<protein>
    <recommendedName>
        <fullName evidence="3">Phage capsid-like C-terminal domain-containing protein</fullName>
    </recommendedName>
</protein>
<dbReference type="Pfam" id="PF05065">
    <property type="entry name" value="Phage_capsid"/>
    <property type="match status" value="1"/>
</dbReference>
<feature type="domain" description="Phage capsid-like C-terminal" evidence="3">
    <location>
        <begin position="23"/>
        <end position="94"/>
    </location>
</feature>
<organism evidence="4">
    <name type="scientific">marine sediment metagenome</name>
    <dbReference type="NCBI Taxonomy" id="412755"/>
    <lineage>
        <taxon>unclassified sequences</taxon>
        <taxon>metagenomes</taxon>
        <taxon>ecological metagenomes</taxon>
    </lineage>
</organism>
<keyword evidence="2" id="KW-0946">Virion</keyword>
<feature type="non-terminal residue" evidence="4">
    <location>
        <position position="128"/>
    </location>
</feature>
<evidence type="ECO:0000259" key="3">
    <source>
        <dbReference type="Pfam" id="PF05065"/>
    </source>
</evidence>
<evidence type="ECO:0000313" key="4">
    <source>
        <dbReference type="EMBL" id="KKK66072.1"/>
    </source>
</evidence>
<accession>A0A0F8XAA3</accession>
<comment type="subcellular location">
    <subcellularLocation>
        <location evidence="1">Virion</location>
    </subcellularLocation>
</comment>
<dbReference type="GO" id="GO:0044423">
    <property type="term" value="C:virion component"/>
    <property type="evidence" value="ECO:0007669"/>
    <property type="project" value="UniProtKB-KW"/>
</dbReference>
<dbReference type="EMBL" id="LAZR01060254">
    <property type="protein sequence ID" value="KKK66072.1"/>
    <property type="molecule type" value="Genomic_DNA"/>
</dbReference>
<comment type="caution">
    <text evidence="4">The sequence shown here is derived from an EMBL/GenBank/DDBJ whole genome shotgun (WGS) entry which is preliminary data.</text>
</comment>
<dbReference type="InterPro" id="IPR024455">
    <property type="entry name" value="Phage_capsid"/>
</dbReference>
<reference evidence="4" key="1">
    <citation type="journal article" date="2015" name="Nature">
        <title>Complex archaea that bridge the gap between prokaryotes and eukaryotes.</title>
        <authorList>
            <person name="Spang A."/>
            <person name="Saw J.H."/>
            <person name="Jorgensen S.L."/>
            <person name="Zaremba-Niedzwiedzka K."/>
            <person name="Martijn J."/>
            <person name="Lind A.E."/>
            <person name="van Eijk R."/>
            <person name="Schleper C."/>
            <person name="Guy L."/>
            <person name="Ettema T.J."/>
        </authorList>
    </citation>
    <scope>NUCLEOTIDE SEQUENCE</scope>
</reference>
<dbReference type="AlphaFoldDB" id="A0A0F8XAA3"/>
<dbReference type="SUPFAM" id="SSF56563">
    <property type="entry name" value="Major capsid protein gp5"/>
    <property type="match status" value="1"/>
</dbReference>
<evidence type="ECO:0000256" key="1">
    <source>
        <dbReference type="ARBA" id="ARBA00004328"/>
    </source>
</evidence>
<dbReference type="InterPro" id="IPR054612">
    <property type="entry name" value="Phage_capsid-like_C"/>
</dbReference>
<sequence>MASDSSYGAVPTSDVVVYAPGSGTQPTESSPGFKNVGLNAKKMMTLTAIDSEVTEDMAIAIGEVVGRSIVRAFARNEDKMGFLGDGTSTYFGFIGIGQALLNVDSSIANIMGIVVQGSAGAWSAITKT</sequence>
<name>A0A0F8XAA3_9ZZZZ</name>
<gene>
    <name evidence="4" type="ORF">LCGC14_2967760</name>
</gene>
<evidence type="ECO:0000256" key="2">
    <source>
        <dbReference type="ARBA" id="ARBA00022844"/>
    </source>
</evidence>
<dbReference type="Gene3D" id="3.30.2400.10">
    <property type="entry name" value="Major capsid protein gp5"/>
    <property type="match status" value="1"/>
</dbReference>
<dbReference type="NCBIfam" id="TIGR01554">
    <property type="entry name" value="major_cap_HK97"/>
    <property type="match status" value="1"/>
</dbReference>
<proteinExistence type="predicted"/>